<dbReference type="Gene3D" id="3.40.50.1820">
    <property type="entry name" value="alpha/beta hydrolase"/>
    <property type="match status" value="1"/>
</dbReference>
<reference evidence="1 2" key="1">
    <citation type="submission" date="2010-08" db="EMBL/GenBank/DDBJ databases">
        <title>Complete sequence of Clostridium cellulovorans 743B.</title>
        <authorList>
            <consortium name="US DOE Joint Genome Institute"/>
            <person name="Lucas S."/>
            <person name="Copeland A."/>
            <person name="Lapidus A."/>
            <person name="Cheng J.-F."/>
            <person name="Bruce D."/>
            <person name="Goodwin L."/>
            <person name="Pitluck S."/>
            <person name="Chertkov O."/>
            <person name="Detter J.C."/>
            <person name="Han C."/>
            <person name="Tapia R."/>
            <person name="Land M."/>
            <person name="Hauser L."/>
            <person name="Chang Y.-J."/>
            <person name="Jeffries C."/>
            <person name="Kyrpides N."/>
            <person name="Ivanova N."/>
            <person name="Mikhailova N."/>
            <person name="Hemme C.L."/>
            <person name="Woyke T."/>
        </authorList>
    </citation>
    <scope>NUCLEOTIDE SEQUENCE [LARGE SCALE GENOMIC DNA]</scope>
    <source>
        <strain evidence="2">ATCC 35296 / DSM 3052 / OCM 3 / 743B</strain>
    </source>
</reference>
<dbReference type="OrthoDB" id="9777383at2"/>
<dbReference type="AlphaFoldDB" id="D9SRH0"/>
<dbReference type="InterPro" id="IPR050583">
    <property type="entry name" value="Mycobacterial_A85_antigen"/>
</dbReference>
<dbReference type="InterPro" id="IPR029058">
    <property type="entry name" value="AB_hydrolase_fold"/>
</dbReference>
<gene>
    <name evidence="1" type="ordered locus">Clocel_2699</name>
</gene>
<dbReference type="HOGENOM" id="CLU_037618_2_0_9"/>
<dbReference type="GO" id="GO:0016747">
    <property type="term" value="F:acyltransferase activity, transferring groups other than amino-acyl groups"/>
    <property type="evidence" value="ECO:0007669"/>
    <property type="project" value="TreeGrafter"/>
</dbReference>
<protein>
    <submittedName>
        <fullName evidence="1">Esterase</fullName>
    </submittedName>
</protein>
<dbReference type="KEGG" id="ccb:Clocel_2699"/>
<dbReference type="Pfam" id="PF00756">
    <property type="entry name" value="Esterase"/>
    <property type="match status" value="1"/>
</dbReference>
<accession>D9SRH0</accession>
<evidence type="ECO:0000313" key="1">
    <source>
        <dbReference type="EMBL" id="ADL52399.1"/>
    </source>
</evidence>
<dbReference type="EMBL" id="CP002160">
    <property type="protein sequence ID" value="ADL52399.1"/>
    <property type="molecule type" value="Genomic_DNA"/>
</dbReference>
<dbReference type="STRING" id="573061.Clocel_2699"/>
<dbReference type="InterPro" id="IPR000801">
    <property type="entry name" value="Esterase-like"/>
</dbReference>
<proteinExistence type="predicted"/>
<dbReference type="RefSeq" id="WP_010074516.1">
    <property type="nucleotide sequence ID" value="NC_014393.1"/>
</dbReference>
<sequence>MKINRTLCTTLICVTLSVSLLSGCKSSKSTADKTTATISTETLNETSEKNLNETEKYMLDQWTTPADFDILKPNVNYGEMNLIQYNSTTTGTTRKCYVMTPPNYSKDKKYPVLYLLHGIGGTEEGWLEGEPMNIIGNLIATGEASEMIIVMPNVRAMANDGPPTNMLSQENINAFDNFINDLKNDLMPFIEANYPISTTREDTAIAGLSMGGRESLFIGFSMLDKFAYIGAFSPAPGLLPYPLLNYKGQLTEEQFTVPENSPEPKLILICNGESDSVVGTTPAYYHDTLTKNDVNHLWYTMPGNHEFSVWKNALYNFAKRIFK</sequence>
<organism evidence="1 2">
    <name type="scientific">Clostridium cellulovorans (strain ATCC 35296 / DSM 3052 / OCM 3 / 743B)</name>
    <dbReference type="NCBI Taxonomy" id="573061"/>
    <lineage>
        <taxon>Bacteria</taxon>
        <taxon>Bacillati</taxon>
        <taxon>Bacillota</taxon>
        <taxon>Clostridia</taxon>
        <taxon>Eubacteriales</taxon>
        <taxon>Clostridiaceae</taxon>
        <taxon>Clostridium</taxon>
    </lineage>
</organism>
<evidence type="ECO:0000313" key="2">
    <source>
        <dbReference type="Proteomes" id="UP000002730"/>
    </source>
</evidence>
<name>D9SRH0_CLOC7</name>
<dbReference type="eggNOG" id="COG2382">
    <property type="taxonomic scope" value="Bacteria"/>
</dbReference>
<dbReference type="Proteomes" id="UP000002730">
    <property type="component" value="Chromosome"/>
</dbReference>
<dbReference type="SUPFAM" id="SSF53474">
    <property type="entry name" value="alpha/beta-Hydrolases"/>
    <property type="match status" value="1"/>
</dbReference>
<dbReference type="PROSITE" id="PS51257">
    <property type="entry name" value="PROKAR_LIPOPROTEIN"/>
    <property type="match status" value="1"/>
</dbReference>
<keyword evidence="2" id="KW-1185">Reference proteome</keyword>
<dbReference type="PANTHER" id="PTHR48098:SF1">
    <property type="entry name" value="DIACYLGLYCEROL ACYLTRANSFERASE_MYCOLYLTRANSFERASE AG85A"/>
    <property type="match status" value="1"/>
</dbReference>
<dbReference type="PANTHER" id="PTHR48098">
    <property type="entry name" value="ENTEROCHELIN ESTERASE-RELATED"/>
    <property type="match status" value="1"/>
</dbReference>